<evidence type="ECO:0000256" key="4">
    <source>
        <dbReference type="ARBA" id="ARBA00023187"/>
    </source>
</evidence>
<evidence type="ECO:0000256" key="3">
    <source>
        <dbReference type="ARBA" id="ARBA00022737"/>
    </source>
</evidence>
<keyword evidence="3" id="KW-0677">Repeat</keyword>
<dbReference type="GO" id="GO:0030627">
    <property type="term" value="F:pre-mRNA 5'-splice site binding"/>
    <property type="evidence" value="ECO:0007669"/>
    <property type="project" value="TreeGrafter"/>
</dbReference>
<reference evidence="9" key="1">
    <citation type="submission" date="2018-04" db="EMBL/GenBank/DDBJ databases">
        <title>Transcriptome of Schizaphis graminum biotype I.</title>
        <authorList>
            <person name="Scully E.D."/>
            <person name="Geib S.M."/>
            <person name="Palmer N.A."/>
            <person name="Koch K."/>
            <person name="Bradshaw J."/>
            <person name="Heng-Moss T."/>
            <person name="Sarath G."/>
        </authorList>
    </citation>
    <scope>NUCLEOTIDE SEQUENCE</scope>
</reference>
<evidence type="ECO:0000313" key="9">
    <source>
        <dbReference type="EMBL" id="MBY28987.1"/>
    </source>
</evidence>
<protein>
    <submittedName>
        <fullName evidence="9">Pre-mRNA-processing factor 39</fullName>
    </submittedName>
</protein>
<sequence length="839" mass="97533">MADHDETLLKNEKSKENGKMNDSVPELDDTEPPKVIITAPPTMSIKMISNKLQKSSDGFDNNKDSDDCQIILPKTEIIDITDDICDKDETSEISKTIVKNDINDTQTIMTLKEEPKEPDTEVISEDEMPVDNMPVDTEEVSEDELPPTTLADQTEIVSDEELPSENGTSKIKRSQIPEEKEDDNESQPAKKVKTEEVKPITELDKFWQAVKDDPSDFAGWTYLLQYVDQENIAENAREAYDKFLELYPYCYGYWRKFADFEKRNNNKEECEVVFQRGLNAIPLSVDLWIHYMTYLKTQHADDVDLIRSKFEKGLEMCGLEYRSDRLWDHYIKWEIEQNKLINAFNIYNRLLATQTLGYLQHFENFKEFVNKNAPDKILNAKEYLELRQQVAERIRLSGNGELLTDDSAPPGEEENTFLSDVSEKELALLKETIIESKQKINKETAKEIAKRQAFEEGIKRPYFHVKPLEKCQIENWKNYILLEKEAGDHKRIVVLYERCLIPCALYEDFWLSYLDYLESLDFDVSDLLKSLYLRACLVHHRKSPELHLKWSAFEESKGNLDKAAEILKNLDDAVPHMLQIIYRRINLEKRRDQFDKVCELYEHYINTSHTKFLTSNIAIKYARFLWKCASKIDKAIELITEIINKDKDNMQDNARLLLQLIELKMSVKPLNEKSVIQIFDEILSMSSVNLEQKILFSQRKLEFIEDYTCDYISLRKATNEFKSYTELLAKEKKKALAAVEEEKSRIEKEMKVKQAQDIAASSNSQTASTNYQAYNTTGYYPQQYATGYNQAAYQQYATPTGQDYSYQYQNWSYPQATNYNQTWGSYNYSGTGSGGSGGY</sequence>
<dbReference type="SMART" id="SM00386">
    <property type="entry name" value="HAT"/>
    <property type="match status" value="6"/>
</dbReference>
<dbReference type="GO" id="GO:0005685">
    <property type="term" value="C:U1 snRNP"/>
    <property type="evidence" value="ECO:0007669"/>
    <property type="project" value="TreeGrafter"/>
</dbReference>
<dbReference type="GO" id="GO:0000395">
    <property type="term" value="P:mRNA 5'-splice site recognition"/>
    <property type="evidence" value="ECO:0007669"/>
    <property type="project" value="TreeGrafter"/>
</dbReference>
<dbReference type="GO" id="GO:0071004">
    <property type="term" value="C:U2-type prespliceosome"/>
    <property type="evidence" value="ECO:0007669"/>
    <property type="project" value="TreeGrafter"/>
</dbReference>
<evidence type="ECO:0000256" key="8">
    <source>
        <dbReference type="SAM" id="MobiDB-lite"/>
    </source>
</evidence>
<feature type="coiled-coil region" evidence="7">
    <location>
        <begin position="714"/>
        <end position="756"/>
    </location>
</feature>
<dbReference type="Pfam" id="PF23240">
    <property type="entry name" value="HAT_PRP39_N"/>
    <property type="match status" value="1"/>
</dbReference>
<dbReference type="InterPro" id="IPR011990">
    <property type="entry name" value="TPR-like_helical_dom_sf"/>
</dbReference>
<evidence type="ECO:0000256" key="6">
    <source>
        <dbReference type="ARBA" id="ARBA00038019"/>
    </source>
</evidence>
<dbReference type="Gene3D" id="1.25.40.10">
    <property type="entry name" value="Tetratricopeptide repeat domain"/>
    <property type="match status" value="2"/>
</dbReference>
<dbReference type="PANTHER" id="PTHR17204">
    <property type="entry name" value="PRE-MRNA PROCESSING PROTEIN PRP39-RELATED"/>
    <property type="match status" value="1"/>
</dbReference>
<comment type="similarity">
    <text evidence="6">Belongs to the PRP39 family.</text>
</comment>
<dbReference type="InterPro" id="IPR003107">
    <property type="entry name" value="HAT"/>
</dbReference>
<evidence type="ECO:0000256" key="2">
    <source>
        <dbReference type="ARBA" id="ARBA00022664"/>
    </source>
</evidence>
<dbReference type="PANTHER" id="PTHR17204:SF5">
    <property type="entry name" value="PRE-MRNA-PROCESSING FACTOR 39"/>
    <property type="match status" value="1"/>
</dbReference>
<keyword evidence="7" id="KW-0175">Coiled coil</keyword>
<dbReference type="AlphaFoldDB" id="A0A2S2PHU4"/>
<evidence type="ECO:0000256" key="5">
    <source>
        <dbReference type="ARBA" id="ARBA00023242"/>
    </source>
</evidence>
<dbReference type="EMBL" id="GGMR01016368">
    <property type="protein sequence ID" value="MBY28987.1"/>
    <property type="molecule type" value="Transcribed_RNA"/>
</dbReference>
<evidence type="ECO:0000256" key="7">
    <source>
        <dbReference type="SAM" id="Coils"/>
    </source>
</evidence>
<keyword evidence="2" id="KW-0507">mRNA processing</keyword>
<gene>
    <name evidence="9" type="primary">PRPF39</name>
    <name evidence="9" type="ORF">g.115865</name>
</gene>
<keyword evidence="4" id="KW-0508">mRNA splicing</keyword>
<feature type="region of interest" description="Disordered" evidence="8">
    <location>
        <begin position="1"/>
        <end position="35"/>
    </location>
</feature>
<dbReference type="FunFam" id="1.25.40.10:FF:000091">
    <property type="entry name" value="Pre-mRNA-processing factor 39"/>
    <property type="match status" value="1"/>
</dbReference>
<feature type="compositionally biased region" description="Acidic residues" evidence="8">
    <location>
        <begin position="136"/>
        <end position="145"/>
    </location>
</feature>
<dbReference type="GO" id="GO:0000243">
    <property type="term" value="C:commitment complex"/>
    <property type="evidence" value="ECO:0007669"/>
    <property type="project" value="TreeGrafter"/>
</dbReference>
<comment type="subcellular location">
    <subcellularLocation>
        <location evidence="1">Nucleus</location>
    </subcellularLocation>
</comment>
<name>A0A2S2PHU4_SCHGA</name>
<evidence type="ECO:0000256" key="1">
    <source>
        <dbReference type="ARBA" id="ARBA00004123"/>
    </source>
</evidence>
<dbReference type="SUPFAM" id="SSF48452">
    <property type="entry name" value="TPR-like"/>
    <property type="match status" value="2"/>
</dbReference>
<dbReference type="InterPro" id="IPR059164">
    <property type="entry name" value="HAT_PRP39_C"/>
</dbReference>
<feature type="region of interest" description="Disordered" evidence="8">
    <location>
        <begin position="136"/>
        <end position="195"/>
    </location>
</feature>
<feature type="compositionally biased region" description="Basic and acidic residues" evidence="8">
    <location>
        <begin position="1"/>
        <end position="19"/>
    </location>
</feature>
<dbReference type="Pfam" id="PF23241">
    <property type="entry name" value="HAT_PRP39_C"/>
    <property type="match status" value="1"/>
</dbReference>
<proteinExistence type="inferred from homology"/>
<keyword evidence="5" id="KW-0539">Nucleus</keyword>
<accession>A0A2S2PHU4</accession>
<organism evidence="9">
    <name type="scientific">Schizaphis graminum</name>
    <name type="common">Green bug aphid</name>
    <dbReference type="NCBI Taxonomy" id="13262"/>
    <lineage>
        <taxon>Eukaryota</taxon>
        <taxon>Metazoa</taxon>
        <taxon>Ecdysozoa</taxon>
        <taxon>Arthropoda</taxon>
        <taxon>Hexapoda</taxon>
        <taxon>Insecta</taxon>
        <taxon>Pterygota</taxon>
        <taxon>Neoptera</taxon>
        <taxon>Paraneoptera</taxon>
        <taxon>Hemiptera</taxon>
        <taxon>Sternorrhyncha</taxon>
        <taxon>Aphidomorpha</taxon>
        <taxon>Aphidoidea</taxon>
        <taxon>Aphididae</taxon>
        <taxon>Aphidini</taxon>
        <taxon>Schizaphis</taxon>
    </lineage>
</organism>